<keyword evidence="3" id="KW-1185">Reference proteome</keyword>
<dbReference type="AlphaFoldDB" id="A0A1L9SMT1"/>
<gene>
    <name evidence="2" type="ORF">ASPZODRAFT_14698</name>
</gene>
<accession>A0A1L9SMT1</accession>
<sequence length="222" mass="23828">MCAPLAASRQVRPNLSQAVVVVVCCKGGAATGESRSTHTHTHTRSHSPDDGSVGKRRQLVGAHLRSTQPGWPPSSHASGALVPIGTGPTARRISQGTARWNWTPQEVCGREFWTSHNLEREDYEPGRSCTPVSSYTARREGVDGLQEGTSNARCRRPSTRRRFFVYSQVKGRVAAGSAVSVLADGQPDGALSLGLGLLMFSCGGRETPACRFDLRALLECPC</sequence>
<dbReference type="Proteomes" id="UP000184188">
    <property type="component" value="Unassembled WGS sequence"/>
</dbReference>
<evidence type="ECO:0000313" key="2">
    <source>
        <dbReference type="EMBL" id="OJJ48569.1"/>
    </source>
</evidence>
<dbReference type="GeneID" id="34611680"/>
<protein>
    <submittedName>
        <fullName evidence="2">Uncharacterized protein</fullName>
    </submittedName>
</protein>
<organism evidence="2 3">
    <name type="scientific">Penicilliopsis zonata CBS 506.65</name>
    <dbReference type="NCBI Taxonomy" id="1073090"/>
    <lineage>
        <taxon>Eukaryota</taxon>
        <taxon>Fungi</taxon>
        <taxon>Dikarya</taxon>
        <taxon>Ascomycota</taxon>
        <taxon>Pezizomycotina</taxon>
        <taxon>Eurotiomycetes</taxon>
        <taxon>Eurotiomycetidae</taxon>
        <taxon>Eurotiales</taxon>
        <taxon>Aspergillaceae</taxon>
        <taxon>Penicilliopsis</taxon>
    </lineage>
</organism>
<dbReference type="EMBL" id="KV878339">
    <property type="protein sequence ID" value="OJJ48569.1"/>
    <property type="molecule type" value="Genomic_DNA"/>
</dbReference>
<feature type="region of interest" description="Disordered" evidence="1">
    <location>
        <begin position="31"/>
        <end position="54"/>
    </location>
</feature>
<evidence type="ECO:0000313" key="3">
    <source>
        <dbReference type="Proteomes" id="UP000184188"/>
    </source>
</evidence>
<name>A0A1L9SMT1_9EURO</name>
<dbReference type="RefSeq" id="XP_022583079.1">
    <property type="nucleotide sequence ID" value="XM_022725215.1"/>
</dbReference>
<evidence type="ECO:0000256" key="1">
    <source>
        <dbReference type="SAM" id="MobiDB-lite"/>
    </source>
</evidence>
<reference evidence="3" key="1">
    <citation type="journal article" date="2017" name="Genome Biol.">
        <title>Comparative genomics reveals high biological diversity and specific adaptations in the industrially and medically important fungal genus Aspergillus.</title>
        <authorList>
            <person name="de Vries R.P."/>
            <person name="Riley R."/>
            <person name="Wiebenga A."/>
            <person name="Aguilar-Osorio G."/>
            <person name="Amillis S."/>
            <person name="Uchima C.A."/>
            <person name="Anderluh G."/>
            <person name="Asadollahi M."/>
            <person name="Askin M."/>
            <person name="Barry K."/>
            <person name="Battaglia E."/>
            <person name="Bayram O."/>
            <person name="Benocci T."/>
            <person name="Braus-Stromeyer S.A."/>
            <person name="Caldana C."/>
            <person name="Canovas D."/>
            <person name="Cerqueira G.C."/>
            <person name="Chen F."/>
            <person name="Chen W."/>
            <person name="Choi C."/>
            <person name="Clum A."/>
            <person name="Dos Santos R.A."/>
            <person name="Damasio A.R."/>
            <person name="Diallinas G."/>
            <person name="Emri T."/>
            <person name="Fekete E."/>
            <person name="Flipphi M."/>
            <person name="Freyberg S."/>
            <person name="Gallo A."/>
            <person name="Gournas C."/>
            <person name="Habgood R."/>
            <person name="Hainaut M."/>
            <person name="Harispe M.L."/>
            <person name="Henrissat B."/>
            <person name="Hilden K.S."/>
            <person name="Hope R."/>
            <person name="Hossain A."/>
            <person name="Karabika E."/>
            <person name="Karaffa L."/>
            <person name="Karanyi Z."/>
            <person name="Krasevec N."/>
            <person name="Kuo A."/>
            <person name="Kusch H."/>
            <person name="LaButti K."/>
            <person name="Lagendijk E.L."/>
            <person name="Lapidus A."/>
            <person name="Levasseur A."/>
            <person name="Lindquist E."/>
            <person name="Lipzen A."/>
            <person name="Logrieco A.F."/>
            <person name="MacCabe A."/>
            <person name="Maekelae M.R."/>
            <person name="Malavazi I."/>
            <person name="Melin P."/>
            <person name="Meyer V."/>
            <person name="Mielnichuk N."/>
            <person name="Miskei M."/>
            <person name="Molnar A.P."/>
            <person name="Mule G."/>
            <person name="Ngan C.Y."/>
            <person name="Orejas M."/>
            <person name="Orosz E."/>
            <person name="Ouedraogo J.P."/>
            <person name="Overkamp K.M."/>
            <person name="Park H.-S."/>
            <person name="Perrone G."/>
            <person name="Piumi F."/>
            <person name="Punt P.J."/>
            <person name="Ram A.F."/>
            <person name="Ramon A."/>
            <person name="Rauscher S."/>
            <person name="Record E."/>
            <person name="Riano-Pachon D.M."/>
            <person name="Robert V."/>
            <person name="Roehrig J."/>
            <person name="Ruller R."/>
            <person name="Salamov A."/>
            <person name="Salih N.S."/>
            <person name="Samson R.A."/>
            <person name="Sandor E."/>
            <person name="Sanguinetti M."/>
            <person name="Schuetze T."/>
            <person name="Sepcic K."/>
            <person name="Shelest E."/>
            <person name="Sherlock G."/>
            <person name="Sophianopoulou V."/>
            <person name="Squina F.M."/>
            <person name="Sun H."/>
            <person name="Susca A."/>
            <person name="Todd R.B."/>
            <person name="Tsang A."/>
            <person name="Unkles S.E."/>
            <person name="van de Wiele N."/>
            <person name="van Rossen-Uffink D."/>
            <person name="Oliveira J.V."/>
            <person name="Vesth T.C."/>
            <person name="Visser J."/>
            <person name="Yu J.-H."/>
            <person name="Zhou M."/>
            <person name="Andersen M.R."/>
            <person name="Archer D.B."/>
            <person name="Baker S.E."/>
            <person name="Benoit I."/>
            <person name="Brakhage A.A."/>
            <person name="Braus G.H."/>
            <person name="Fischer R."/>
            <person name="Frisvad J.C."/>
            <person name="Goldman G.H."/>
            <person name="Houbraken J."/>
            <person name="Oakley B."/>
            <person name="Pocsi I."/>
            <person name="Scazzocchio C."/>
            <person name="Seiboth B."/>
            <person name="vanKuyk P.A."/>
            <person name="Wortman J."/>
            <person name="Dyer P.S."/>
            <person name="Grigoriev I.V."/>
        </authorList>
    </citation>
    <scope>NUCLEOTIDE SEQUENCE [LARGE SCALE GENOMIC DNA]</scope>
    <source>
        <strain evidence="3">CBS 506.65</strain>
    </source>
</reference>
<proteinExistence type="predicted"/>
<dbReference type="VEuPathDB" id="FungiDB:ASPZODRAFT_14698"/>